<keyword evidence="2" id="KW-1185">Reference proteome</keyword>
<dbReference type="Proteomes" id="UP000592780">
    <property type="component" value="Unassembled WGS sequence"/>
</dbReference>
<name>A0A6I1Q1T4_PARAM</name>
<dbReference type="AlphaFoldDB" id="A0A6I1Q1T4"/>
<sequence>MCYQKPVELVENLLDAEPLKANERDHTALDDFDHFCACTGCSEELIGPLAFAWAKLAYIDATTTQSC</sequence>
<comment type="caution">
    <text evidence="1">The sequence shown here is derived from an EMBL/GenBank/DDBJ whole genome shotgun (WGS) entry which is preliminary data.</text>
</comment>
<evidence type="ECO:0000313" key="1">
    <source>
        <dbReference type="EMBL" id="MBB5429726.1"/>
    </source>
</evidence>
<accession>A0A6I1Q1T4</accession>
<proteinExistence type="predicted"/>
<dbReference type="OrthoDB" id="9108690at2"/>
<reference evidence="1 2" key="1">
    <citation type="submission" date="2020-08" db="EMBL/GenBank/DDBJ databases">
        <title>Genomic Encyclopedia of Type Strains, Phase IV (KMG-V): Genome sequencing to study the core and pangenomes of soil and plant-associated prokaryotes.</title>
        <authorList>
            <person name="Whitman W."/>
        </authorList>
    </citation>
    <scope>NUCLEOTIDE SEQUENCE [LARGE SCALE GENOMIC DNA]</scope>
    <source>
        <strain evidence="1 2">JPY158</strain>
    </source>
</reference>
<dbReference type="EMBL" id="JACHDD010000046">
    <property type="protein sequence ID" value="MBB5429726.1"/>
    <property type="molecule type" value="Genomic_DNA"/>
</dbReference>
<evidence type="ECO:0000313" key="2">
    <source>
        <dbReference type="Proteomes" id="UP000592780"/>
    </source>
</evidence>
<dbReference type="RefSeq" id="WP_018437033.1">
    <property type="nucleotide sequence ID" value="NZ_JACHDD010000046.1"/>
</dbReference>
<gene>
    <name evidence="1" type="ORF">HDG40_007924</name>
</gene>
<protein>
    <submittedName>
        <fullName evidence="1">Uncharacterized protein</fullName>
    </submittedName>
</protein>
<organism evidence="1 2">
    <name type="scientific">Paraburkholderia atlantica</name>
    <dbReference type="NCBI Taxonomy" id="2654982"/>
    <lineage>
        <taxon>Bacteria</taxon>
        <taxon>Pseudomonadati</taxon>
        <taxon>Pseudomonadota</taxon>
        <taxon>Betaproteobacteria</taxon>
        <taxon>Burkholderiales</taxon>
        <taxon>Burkholderiaceae</taxon>
        <taxon>Paraburkholderia</taxon>
    </lineage>
</organism>